<reference evidence="2 3" key="1">
    <citation type="journal article" date="2023" name="Mol. Biol. Evol.">
        <title>Genomics of Secondarily Temperate Adaptation in the Only Non-Antarctic Icefish.</title>
        <authorList>
            <person name="Rivera-Colon A.G."/>
            <person name="Rayamajhi N."/>
            <person name="Minhas B.F."/>
            <person name="Madrigal G."/>
            <person name="Bilyk K.T."/>
            <person name="Yoon V."/>
            <person name="Hune M."/>
            <person name="Gregory S."/>
            <person name="Cheng C.H.C."/>
            <person name="Catchen J.M."/>
        </authorList>
    </citation>
    <scope>NUCLEOTIDE SEQUENCE [LARGE SCALE GENOMIC DNA]</scope>
    <source>
        <strain evidence="2">JC2023a</strain>
    </source>
</reference>
<sequence length="73" mass="7798">MAGVLTALPVKPLCRRRHSADGDSVASPEDRRGGRKTKHCAIKPQSRSVIPLEAHTLCLCTVDSEAPSISAFT</sequence>
<keyword evidence="3" id="KW-1185">Reference proteome</keyword>
<dbReference type="Proteomes" id="UP001335648">
    <property type="component" value="Unassembled WGS sequence"/>
</dbReference>
<proteinExistence type="predicted"/>
<evidence type="ECO:0000256" key="1">
    <source>
        <dbReference type="SAM" id="MobiDB-lite"/>
    </source>
</evidence>
<accession>A0AAN8BLM9</accession>
<dbReference type="EMBL" id="JAULUE010002058">
    <property type="protein sequence ID" value="KAK5887206.1"/>
    <property type="molecule type" value="Genomic_DNA"/>
</dbReference>
<protein>
    <submittedName>
        <fullName evidence="2">Uncharacterized protein</fullName>
    </submittedName>
</protein>
<comment type="caution">
    <text evidence="2">The sequence shown here is derived from an EMBL/GenBank/DDBJ whole genome shotgun (WGS) entry which is preliminary data.</text>
</comment>
<organism evidence="2 3">
    <name type="scientific">Champsocephalus esox</name>
    <name type="common">pike icefish</name>
    <dbReference type="NCBI Taxonomy" id="159716"/>
    <lineage>
        <taxon>Eukaryota</taxon>
        <taxon>Metazoa</taxon>
        <taxon>Chordata</taxon>
        <taxon>Craniata</taxon>
        <taxon>Vertebrata</taxon>
        <taxon>Euteleostomi</taxon>
        <taxon>Actinopterygii</taxon>
        <taxon>Neopterygii</taxon>
        <taxon>Teleostei</taxon>
        <taxon>Neoteleostei</taxon>
        <taxon>Acanthomorphata</taxon>
        <taxon>Eupercaria</taxon>
        <taxon>Perciformes</taxon>
        <taxon>Notothenioidei</taxon>
        <taxon>Channichthyidae</taxon>
        <taxon>Champsocephalus</taxon>
    </lineage>
</organism>
<evidence type="ECO:0000313" key="2">
    <source>
        <dbReference type="EMBL" id="KAK5887206.1"/>
    </source>
</evidence>
<evidence type="ECO:0000313" key="3">
    <source>
        <dbReference type="Proteomes" id="UP001335648"/>
    </source>
</evidence>
<name>A0AAN8BLM9_9TELE</name>
<feature type="region of interest" description="Disordered" evidence="1">
    <location>
        <begin position="16"/>
        <end position="40"/>
    </location>
</feature>
<gene>
    <name evidence="2" type="ORF">CesoFtcFv8_015830</name>
</gene>
<dbReference type="AlphaFoldDB" id="A0AAN8BLM9"/>